<gene>
    <name evidence="2" type="ORF">RBB81_00470</name>
</gene>
<keyword evidence="2" id="KW-0614">Plasmid</keyword>
<dbReference type="NCBIfam" id="TIGR03433">
    <property type="entry name" value="padR_acidobact"/>
    <property type="match status" value="1"/>
</dbReference>
<dbReference type="InterPro" id="IPR005149">
    <property type="entry name" value="Tscrpt_reg_PadR_N"/>
</dbReference>
<dbReference type="SUPFAM" id="SSF46785">
    <property type="entry name" value="Winged helix' DNA-binding domain"/>
    <property type="match status" value="1"/>
</dbReference>
<dbReference type="InterPro" id="IPR036388">
    <property type="entry name" value="WH-like_DNA-bd_sf"/>
</dbReference>
<organism evidence="2">
    <name type="scientific">Tunturiibacter gelidiferens</name>
    <dbReference type="NCBI Taxonomy" id="3069689"/>
    <lineage>
        <taxon>Bacteria</taxon>
        <taxon>Pseudomonadati</taxon>
        <taxon>Acidobacteriota</taxon>
        <taxon>Terriglobia</taxon>
        <taxon>Terriglobales</taxon>
        <taxon>Acidobacteriaceae</taxon>
        <taxon>Tunturiibacter</taxon>
    </lineage>
</organism>
<accession>A0AAU7YUM8</accession>
<reference evidence="2" key="1">
    <citation type="submission" date="2023-08" db="EMBL/GenBank/DDBJ databases">
        <authorList>
            <person name="Messyasz A."/>
            <person name="Mannisto M.K."/>
            <person name="Kerkhof L.J."/>
            <person name="Haggblom M."/>
        </authorList>
    </citation>
    <scope>NUCLEOTIDE SEQUENCE</scope>
    <source>
        <strain evidence="2">M8UP39</strain>
        <plasmid evidence="2">unnamed</plasmid>
    </source>
</reference>
<geneLocation type="plasmid" evidence="2">
    <name>unnamed</name>
</geneLocation>
<dbReference type="InterPro" id="IPR017799">
    <property type="entry name" value="Tscrpt_reg_PadR_acidobac-type"/>
</dbReference>
<sequence>MVGLTPQRSNLLQGTLDMLILRTLLYGPAHGHQIGKHIQRTTNDFLQMQHGSLYPALHRLEKRGWVVSKWETAPDRNREFKYYRLTEKGKKQLVVEESQWKQMAEAVASVMWPTAEES</sequence>
<name>A0AAU7YUM8_9BACT</name>
<dbReference type="InterPro" id="IPR036390">
    <property type="entry name" value="WH_DNA-bd_sf"/>
</dbReference>
<dbReference type="RefSeq" id="WP_353070785.1">
    <property type="nucleotide sequence ID" value="NZ_CP132937.1"/>
</dbReference>
<dbReference type="Gene3D" id="1.10.10.10">
    <property type="entry name" value="Winged helix-like DNA-binding domain superfamily/Winged helix DNA-binding domain"/>
    <property type="match status" value="1"/>
</dbReference>
<dbReference type="EMBL" id="CP132937">
    <property type="protein sequence ID" value="XCB20331.1"/>
    <property type="molecule type" value="Genomic_DNA"/>
</dbReference>
<reference evidence="2" key="2">
    <citation type="journal article" date="2024" name="Environ. Microbiol.">
        <title>Genome analysis and description of Tunturibacter gen. nov. expands the diversity of Terriglobia in tundra soils.</title>
        <authorList>
            <person name="Messyasz A."/>
            <person name="Mannisto M.K."/>
            <person name="Kerkhof L.J."/>
            <person name="Haggblom M.M."/>
        </authorList>
    </citation>
    <scope>NUCLEOTIDE SEQUENCE</scope>
    <source>
        <strain evidence="2">M8UP39</strain>
    </source>
</reference>
<protein>
    <submittedName>
        <fullName evidence="2">PadR family transcriptional regulator</fullName>
    </submittedName>
</protein>
<dbReference type="PANTHER" id="PTHR33169">
    <property type="entry name" value="PADR-FAMILY TRANSCRIPTIONAL REGULATOR"/>
    <property type="match status" value="1"/>
</dbReference>
<evidence type="ECO:0000313" key="2">
    <source>
        <dbReference type="EMBL" id="XCB20331.1"/>
    </source>
</evidence>
<dbReference type="AlphaFoldDB" id="A0AAU7YUM8"/>
<feature type="domain" description="Transcription regulator PadR N-terminal" evidence="1">
    <location>
        <begin position="20"/>
        <end position="93"/>
    </location>
</feature>
<dbReference type="PANTHER" id="PTHR33169:SF14">
    <property type="entry name" value="TRANSCRIPTIONAL REGULATOR RV3488"/>
    <property type="match status" value="1"/>
</dbReference>
<dbReference type="Pfam" id="PF03551">
    <property type="entry name" value="PadR"/>
    <property type="match status" value="1"/>
</dbReference>
<evidence type="ECO:0000259" key="1">
    <source>
        <dbReference type="Pfam" id="PF03551"/>
    </source>
</evidence>
<dbReference type="KEGG" id="tgi:RBB81_00470"/>
<proteinExistence type="predicted"/>
<dbReference type="InterPro" id="IPR052509">
    <property type="entry name" value="Metal_resp_DNA-bind_regulator"/>
</dbReference>